<dbReference type="Gene3D" id="1.20.1080.10">
    <property type="entry name" value="Glycerol uptake facilitator protein"/>
    <property type="match status" value="1"/>
</dbReference>
<feature type="transmembrane region" description="Helical" evidence="9">
    <location>
        <begin position="302"/>
        <end position="322"/>
    </location>
</feature>
<reference evidence="11 12" key="1">
    <citation type="submission" date="2024-01" db="EMBL/GenBank/DDBJ databases">
        <title>The genomes of 5 underutilized Papilionoideae crops provide insights into root nodulation and disease resistanc.</title>
        <authorList>
            <person name="Jiang F."/>
        </authorList>
    </citation>
    <scope>NUCLEOTIDE SEQUENCE [LARGE SCALE GENOMIC DNA]</scope>
    <source>
        <strain evidence="11">LVBAO_FW01</strain>
        <tissue evidence="11">Leaves</tissue>
    </source>
</reference>
<dbReference type="PROSITE" id="PS00221">
    <property type="entry name" value="MIP"/>
    <property type="match status" value="1"/>
</dbReference>
<feature type="compositionally biased region" description="Low complexity" evidence="8">
    <location>
        <begin position="10"/>
        <end position="20"/>
    </location>
</feature>
<feature type="transmembrane region" description="Helical" evidence="9">
    <location>
        <begin position="204"/>
        <end position="227"/>
    </location>
</feature>
<dbReference type="AlphaFoldDB" id="A0AAN9QS24"/>
<feature type="transmembrane region" description="Helical" evidence="9">
    <location>
        <begin position="63"/>
        <end position="82"/>
    </location>
</feature>
<keyword evidence="4" id="KW-0547">Nucleotide-binding</keyword>
<feature type="region of interest" description="Disordered" evidence="8">
    <location>
        <begin position="1"/>
        <end position="29"/>
    </location>
</feature>
<evidence type="ECO:0000259" key="10">
    <source>
        <dbReference type="Pfam" id="PF06414"/>
    </source>
</evidence>
<comment type="subcellular location">
    <subcellularLocation>
        <location evidence="1">Membrane</location>
        <topology evidence="1">Multi-pass membrane protein</topology>
    </subcellularLocation>
</comment>
<dbReference type="GO" id="GO:0005524">
    <property type="term" value="F:ATP binding"/>
    <property type="evidence" value="ECO:0007669"/>
    <property type="project" value="UniProtKB-KW"/>
</dbReference>
<evidence type="ECO:0000256" key="6">
    <source>
        <dbReference type="ARBA" id="ARBA00022989"/>
    </source>
</evidence>
<dbReference type="CDD" id="cd00333">
    <property type="entry name" value="MIP"/>
    <property type="match status" value="1"/>
</dbReference>
<feature type="domain" description="Zeta toxin" evidence="10">
    <location>
        <begin position="495"/>
        <end position="602"/>
    </location>
</feature>
<comment type="caution">
    <text evidence="11">The sequence shown here is derived from an EMBL/GenBank/DDBJ whole genome shotgun (WGS) entry which is preliminary data.</text>
</comment>
<dbReference type="PRINTS" id="PR00783">
    <property type="entry name" value="MINTRINSICP"/>
</dbReference>
<dbReference type="Gene3D" id="3.40.50.300">
    <property type="entry name" value="P-loop containing nucleotide triphosphate hydrolases"/>
    <property type="match status" value="1"/>
</dbReference>
<evidence type="ECO:0000256" key="2">
    <source>
        <dbReference type="ARBA" id="ARBA00022448"/>
    </source>
</evidence>
<evidence type="ECO:0000313" key="11">
    <source>
        <dbReference type="EMBL" id="KAK7345812.1"/>
    </source>
</evidence>
<evidence type="ECO:0000256" key="7">
    <source>
        <dbReference type="ARBA" id="ARBA00023136"/>
    </source>
</evidence>
<evidence type="ECO:0000256" key="8">
    <source>
        <dbReference type="SAM" id="MobiDB-lite"/>
    </source>
</evidence>
<dbReference type="PANTHER" id="PTHR31153:SF13">
    <property type="entry name" value="P-LOOP CONTAINING NUCLEOSIDE TRIPHOSPHATE HYDROLASES SUPERFAMILY PROTEIN"/>
    <property type="match status" value="1"/>
</dbReference>
<keyword evidence="2" id="KW-0813">Transport</keyword>
<organism evidence="11 12">
    <name type="scientific">Canavalia gladiata</name>
    <name type="common">Sword bean</name>
    <name type="synonym">Dolichos gladiatus</name>
    <dbReference type="NCBI Taxonomy" id="3824"/>
    <lineage>
        <taxon>Eukaryota</taxon>
        <taxon>Viridiplantae</taxon>
        <taxon>Streptophyta</taxon>
        <taxon>Embryophyta</taxon>
        <taxon>Tracheophyta</taxon>
        <taxon>Spermatophyta</taxon>
        <taxon>Magnoliopsida</taxon>
        <taxon>eudicotyledons</taxon>
        <taxon>Gunneridae</taxon>
        <taxon>Pentapetalae</taxon>
        <taxon>rosids</taxon>
        <taxon>fabids</taxon>
        <taxon>Fabales</taxon>
        <taxon>Fabaceae</taxon>
        <taxon>Papilionoideae</taxon>
        <taxon>50 kb inversion clade</taxon>
        <taxon>NPAAA clade</taxon>
        <taxon>indigoferoid/millettioid clade</taxon>
        <taxon>Phaseoleae</taxon>
        <taxon>Canavalia</taxon>
    </lineage>
</organism>
<keyword evidence="3 9" id="KW-0812">Transmembrane</keyword>
<evidence type="ECO:0000256" key="4">
    <source>
        <dbReference type="ARBA" id="ARBA00022741"/>
    </source>
</evidence>
<accession>A0AAN9QS24</accession>
<evidence type="ECO:0000256" key="3">
    <source>
        <dbReference type="ARBA" id="ARBA00022692"/>
    </source>
</evidence>
<feature type="transmembrane region" description="Helical" evidence="9">
    <location>
        <begin position="142"/>
        <end position="162"/>
    </location>
</feature>
<dbReference type="InterPro" id="IPR023271">
    <property type="entry name" value="Aquaporin-like"/>
</dbReference>
<gene>
    <name evidence="11" type="ORF">VNO77_16423</name>
</gene>
<name>A0AAN9QS24_CANGL</name>
<dbReference type="InterPro" id="IPR044802">
    <property type="entry name" value="NADKc-like"/>
</dbReference>
<dbReference type="PANTHER" id="PTHR31153">
    <property type="entry name" value="CALMODULIN CALCIUM-DEPENDENT NAD KINASE"/>
    <property type="match status" value="1"/>
</dbReference>
<dbReference type="GO" id="GO:0015267">
    <property type="term" value="F:channel activity"/>
    <property type="evidence" value="ECO:0007669"/>
    <property type="project" value="InterPro"/>
</dbReference>
<dbReference type="EMBL" id="JAYMYQ010000003">
    <property type="protein sequence ID" value="KAK7345812.1"/>
    <property type="molecule type" value="Genomic_DNA"/>
</dbReference>
<sequence length="800" mass="89288">MTDIFEKQPSSDSSNYASSSGLTGDDKENGYRASTSKHRYLLANNFSLHFLSIKIDLNFARMVMAEVVGTFILMFCVCGIIASTQFQNGAVGLLEYAATAGLTVIVIIFSIGPISCAHVNPAVTIAFATIGQFPWFKVPVYIIAQTVGSMSATYIGSLVYGIKSDVMMTQPLQGCNSAFWVEVIATFIIMFLIAALTFESQSVGHLSGLVAGIAIGLAVLITGPVSGGSMNPARSLGPAIVSWKFKDIWIYILAPCVGAVAGALMFHVLRLREQHCSPLSSQNIRDVGRPIPLCSKYNDKSTFTQIVVASSIGLILAATMHYNVKRMRDRKIVPRLRFSKTRQIPKLEKFSHYVARQMGFKDKKSCPLLCKLASEYIRKSEGCEDDIYAFFENEPNVDSLFVKLVEEFERCILSYFAFHWSHGDVLISQVLSSEKPKKKLKHIVMAATREQRFERVTKNLKVARVFNTLVEEMKAMGLVSNDDSTCTEVMAPMALSDRSPMLLFMGGGMGAGKSTVLKDILKEPFWAGAASNAVIIEADAFKESDVIYRALSSRGHQDMIRTAELVHQSSTDAASSLLVTALNEGRDVIMDGTFSWVPFVVQTITMARNVHRRRYRMGVGYKVNEDGSVTENYWERIEDEEPEKVGGKRRKPYRIELVGVICDAYLAVIRGIRRAIMCRRAVRVKSQLRSHKRFADAFMTYCHLVDNARLYSTNSLEGPPKLIGWKDKDKTLLVDPEEIDCLKRVARLNEDANSIYELYKRPNPTCEGGSIWKDIVLSPSRMNIQKELKYSIQKIEKLKC</sequence>
<feature type="transmembrane region" description="Helical" evidence="9">
    <location>
        <begin position="174"/>
        <end position="198"/>
    </location>
</feature>
<dbReference type="SUPFAM" id="SSF81338">
    <property type="entry name" value="Aquaporin-like"/>
    <property type="match status" value="1"/>
</dbReference>
<keyword evidence="5" id="KW-0067">ATP-binding</keyword>
<dbReference type="SUPFAM" id="SSF52540">
    <property type="entry name" value="P-loop containing nucleoside triphosphate hydrolases"/>
    <property type="match status" value="1"/>
</dbReference>
<proteinExistence type="predicted"/>
<dbReference type="GO" id="GO:0016301">
    <property type="term" value="F:kinase activity"/>
    <property type="evidence" value="ECO:0007669"/>
    <property type="project" value="InterPro"/>
</dbReference>
<dbReference type="InterPro" id="IPR010488">
    <property type="entry name" value="Zeta_toxin_domain"/>
</dbReference>
<evidence type="ECO:0000256" key="5">
    <source>
        <dbReference type="ARBA" id="ARBA00022840"/>
    </source>
</evidence>
<dbReference type="InterPro" id="IPR022357">
    <property type="entry name" value="MIP_CS"/>
</dbReference>
<dbReference type="InterPro" id="IPR000425">
    <property type="entry name" value="MIP"/>
</dbReference>
<keyword evidence="6 9" id="KW-1133">Transmembrane helix</keyword>
<evidence type="ECO:0000313" key="12">
    <source>
        <dbReference type="Proteomes" id="UP001367508"/>
    </source>
</evidence>
<dbReference type="Pfam" id="PF06414">
    <property type="entry name" value="Zeta_toxin"/>
    <property type="match status" value="1"/>
</dbReference>
<keyword evidence="12" id="KW-1185">Reference proteome</keyword>
<keyword evidence="7 9" id="KW-0472">Membrane</keyword>
<feature type="transmembrane region" description="Helical" evidence="9">
    <location>
        <begin position="248"/>
        <end position="269"/>
    </location>
</feature>
<evidence type="ECO:0000256" key="9">
    <source>
        <dbReference type="SAM" id="Phobius"/>
    </source>
</evidence>
<dbReference type="Pfam" id="PF00230">
    <property type="entry name" value="MIP"/>
    <property type="match status" value="1"/>
</dbReference>
<dbReference type="Proteomes" id="UP001367508">
    <property type="component" value="Unassembled WGS sequence"/>
</dbReference>
<protein>
    <recommendedName>
        <fullName evidence="10">Zeta toxin domain-containing protein</fullName>
    </recommendedName>
</protein>
<dbReference type="InterPro" id="IPR027417">
    <property type="entry name" value="P-loop_NTPase"/>
</dbReference>
<dbReference type="GO" id="GO:0016020">
    <property type="term" value="C:membrane"/>
    <property type="evidence" value="ECO:0007669"/>
    <property type="project" value="UniProtKB-SubCell"/>
</dbReference>
<evidence type="ECO:0000256" key="1">
    <source>
        <dbReference type="ARBA" id="ARBA00004141"/>
    </source>
</evidence>
<feature type="transmembrane region" description="Helical" evidence="9">
    <location>
        <begin position="94"/>
        <end position="112"/>
    </location>
</feature>